<organism evidence="2 3">
    <name type="scientific">Paenibacillus sambharensis</name>
    <dbReference type="NCBI Taxonomy" id="1803190"/>
    <lineage>
        <taxon>Bacteria</taxon>
        <taxon>Bacillati</taxon>
        <taxon>Bacillota</taxon>
        <taxon>Bacilli</taxon>
        <taxon>Bacillales</taxon>
        <taxon>Paenibacillaceae</taxon>
        <taxon>Paenibacillus</taxon>
    </lineage>
</organism>
<dbReference type="PANTHER" id="PTHR36444:SF2">
    <property type="entry name" value="TRANSCRIPTIONAL REGULATOR PROTEIN YOBU-RELATED"/>
    <property type="match status" value="1"/>
</dbReference>
<name>A0A2W1M1B4_9BACL</name>
<accession>A0A2W1M1B4</accession>
<dbReference type="AlphaFoldDB" id="A0A2W1M1B4"/>
<comment type="caution">
    <text evidence="2">The sequence shown here is derived from an EMBL/GenBank/DDBJ whole genome shotgun (WGS) entry which is preliminary data.</text>
</comment>
<proteinExistence type="predicted"/>
<gene>
    <name evidence="2" type="ORF">DNH61_00130</name>
</gene>
<dbReference type="Pfam" id="PF14526">
    <property type="entry name" value="Cass2"/>
    <property type="match status" value="1"/>
</dbReference>
<feature type="domain" description="AraC effector-binding" evidence="1">
    <location>
        <begin position="2"/>
        <end position="163"/>
    </location>
</feature>
<dbReference type="InterPro" id="IPR053182">
    <property type="entry name" value="YobU-like_regulator"/>
</dbReference>
<dbReference type="Gene3D" id="3.20.80.10">
    <property type="entry name" value="Regulatory factor, effector binding domain"/>
    <property type="match status" value="1"/>
</dbReference>
<evidence type="ECO:0000313" key="3">
    <source>
        <dbReference type="Proteomes" id="UP000249522"/>
    </source>
</evidence>
<dbReference type="SMART" id="SM00871">
    <property type="entry name" value="AraC_E_bind"/>
    <property type="match status" value="1"/>
</dbReference>
<dbReference type="InterPro" id="IPR010499">
    <property type="entry name" value="AraC_E-bd"/>
</dbReference>
<reference evidence="2 3" key="1">
    <citation type="submission" date="2018-06" db="EMBL/GenBank/DDBJ databases">
        <title>Paenibacillus imtechensis sp. nov.</title>
        <authorList>
            <person name="Pinnaka A.K."/>
            <person name="Singh H."/>
            <person name="Kaur M."/>
        </authorList>
    </citation>
    <scope>NUCLEOTIDE SEQUENCE [LARGE SCALE GENOMIC DNA]</scope>
    <source>
        <strain evidence="2 3">SMB1</strain>
    </source>
</reference>
<evidence type="ECO:0000259" key="1">
    <source>
        <dbReference type="SMART" id="SM00871"/>
    </source>
</evidence>
<dbReference type="InterPro" id="IPR011256">
    <property type="entry name" value="Reg_factor_effector_dom_sf"/>
</dbReference>
<dbReference type="InterPro" id="IPR029441">
    <property type="entry name" value="Cass2"/>
</dbReference>
<dbReference type="Proteomes" id="UP000249522">
    <property type="component" value="Unassembled WGS sequence"/>
</dbReference>
<evidence type="ECO:0000313" key="2">
    <source>
        <dbReference type="EMBL" id="PZD97711.1"/>
    </source>
</evidence>
<protein>
    <recommendedName>
        <fullName evidence="1">AraC effector-binding domain-containing protein</fullName>
    </recommendedName>
</protein>
<dbReference type="RefSeq" id="WP_111144674.1">
    <property type="nucleotide sequence ID" value="NZ_QKRB01000006.1"/>
</dbReference>
<dbReference type="SUPFAM" id="SSF55136">
    <property type="entry name" value="Probable bacterial effector-binding domain"/>
    <property type="match status" value="1"/>
</dbReference>
<dbReference type="OrthoDB" id="9801008at2"/>
<dbReference type="PANTHER" id="PTHR36444">
    <property type="entry name" value="TRANSCRIPTIONAL REGULATOR PROTEIN YOBU-RELATED"/>
    <property type="match status" value="1"/>
</dbReference>
<dbReference type="EMBL" id="QKRB01000006">
    <property type="protein sequence ID" value="PZD97711.1"/>
    <property type="molecule type" value="Genomic_DNA"/>
</dbReference>
<sequence length="166" mass="18335">MNEPTIIELGEMKIGGLHVRAAETERGTDSAVARLWEQFRSSDRCIAKEAEARNPSVTYALYAEYNRSDNGACTIVIGQEVSGDDAFEEGADCKIVTLPASRYAVFTTRPGPALEVTAETWAAIDRYFETSAYRRRYSGDFELYDAKASDPGEAIVDIYISVTDEP</sequence>
<keyword evidence="3" id="KW-1185">Reference proteome</keyword>